<evidence type="ECO:0000256" key="1">
    <source>
        <dbReference type="SAM" id="SignalP"/>
    </source>
</evidence>
<dbReference type="EMBL" id="JACIDJ010000002">
    <property type="protein sequence ID" value="MBB3898084.1"/>
    <property type="molecule type" value="Genomic_DNA"/>
</dbReference>
<dbReference type="InterPro" id="IPR051532">
    <property type="entry name" value="Ester_Hydrolysis_Enzymes"/>
</dbReference>
<dbReference type="Gene3D" id="3.40.50.1110">
    <property type="entry name" value="SGNH hydrolase"/>
    <property type="match status" value="1"/>
</dbReference>
<sequence>MLQRLVLPMILAAGFLAGPPAAPAQAAPPSAVPADCPRPRLALPPIPMDLRDGTLVIVALGSSSTEGAGASGPHAAYPYRLEAMLRRALPGVALRVINAGRSGETSEDMLARLDRDVLAHEPDLVIWQAGGNEVLRGRTVESFLDVMRTGLTRLRAAGVGVVLMDNQRAPRLDSVPLAARMDHAMEVLSAETGVPLFARSRLMRAWRAEGVAPGDVLAPDQLHHNDRGYACLAEALAKALVDAALPAPSRDFAAR</sequence>
<dbReference type="Proteomes" id="UP000553193">
    <property type="component" value="Unassembled WGS sequence"/>
</dbReference>
<keyword evidence="3" id="KW-1185">Reference proteome</keyword>
<keyword evidence="1" id="KW-0732">Signal</keyword>
<gene>
    <name evidence="2" type="ORF">GGQ83_001521</name>
</gene>
<dbReference type="AlphaFoldDB" id="A0A840ACW7"/>
<dbReference type="GO" id="GO:0004622">
    <property type="term" value="F:phosphatidylcholine lysophospholipase activity"/>
    <property type="evidence" value="ECO:0007669"/>
    <property type="project" value="TreeGrafter"/>
</dbReference>
<protein>
    <submittedName>
        <fullName evidence="2">Lysophospholipase L1-like esterase</fullName>
    </submittedName>
</protein>
<dbReference type="InterPro" id="IPR057572">
    <property type="entry name" value="NonGDSL"/>
</dbReference>
<accession>A0A840ACW7</accession>
<dbReference type="PANTHER" id="PTHR30383:SF5">
    <property type="entry name" value="SGNH HYDROLASE-TYPE ESTERASE DOMAIN-CONTAINING PROTEIN"/>
    <property type="match status" value="1"/>
</dbReference>
<dbReference type="PANTHER" id="PTHR30383">
    <property type="entry name" value="THIOESTERASE 1/PROTEASE 1/LYSOPHOSPHOLIPASE L1"/>
    <property type="match status" value="1"/>
</dbReference>
<name>A0A840ACW7_9PROT</name>
<organism evidence="2 3">
    <name type="scientific">Roseococcus suduntuyensis</name>
    <dbReference type="NCBI Taxonomy" id="455361"/>
    <lineage>
        <taxon>Bacteria</taxon>
        <taxon>Pseudomonadati</taxon>
        <taxon>Pseudomonadota</taxon>
        <taxon>Alphaproteobacteria</taxon>
        <taxon>Acetobacterales</taxon>
        <taxon>Roseomonadaceae</taxon>
        <taxon>Roseococcus</taxon>
    </lineage>
</organism>
<feature type="chain" id="PRO_5032622474" evidence="1">
    <location>
        <begin position="27"/>
        <end position="255"/>
    </location>
</feature>
<comment type="caution">
    <text evidence="2">The sequence shown here is derived from an EMBL/GenBank/DDBJ whole genome shotgun (WGS) entry which is preliminary data.</text>
</comment>
<dbReference type="Pfam" id="PF25182">
    <property type="entry name" value="NonGDSL"/>
    <property type="match status" value="1"/>
</dbReference>
<evidence type="ECO:0000313" key="3">
    <source>
        <dbReference type="Proteomes" id="UP000553193"/>
    </source>
</evidence>
<dbReference type="RefSeq" id="WP_184383179.1">
    <property type="nucleotide sequence ID" value="NZ_JACIDJ010000002.1"/>
</dbReference>
<proteinExistence type="predicted"/>
<dbReference type="SUPFAM" id="SSF52266">
    <property type="entry name" value="SGNH hydrolase"/>
    <property type="match status" value="1"/>
</dbReference>
<dbReference type="InterPro" id="IPR036514">
    <property type="entry name" value="SGNH_hydro_sf"/>
</dbReference>
<feature type="signal peptide" evidence="1">
    <location>
        <begin position="1"/>
        <end position="26"/>
    </location>
</feature>
<reference evidence="2 3" key="1">
    <citation type="submission" date="2020-08" db="EMBL/GenBank/DDBJ databases">
        <title>Genomic Encyclopedia of Type Strains, Phase IV (KMG-IV): sequencing the most valuable type-strain genomes for metagenomic binning, comparative biology and taxonomic classification.</title>
        <authorList>
            <person name="Goeker M."/>
        </authorList>
    </citation>
    <scope>NUCLEOTIDE SEQUENCE [LARGE SCALE GENOMIC DNA]</scope>
    <source>
        <strain evidence="2 3">DSM 19979</strain>
    </source>
</reference>
<evidence type="ECO:0000313" key="2">
    <source>
        <dbReference type="EMBL" id="MBB3898084.1"/>
    </source>
</evidence>